<protein>
    <submittedName>
        <fullName evidence="7">NAD(P)/FAD-dependent oxidoreductase</fullName>
    </submittedName>
</protein>
<evidence type="ECO:0000256" key="2">
    <source>
        <dbReference type="ARBA" id="ARBA00022630"/>
    </source>
</evidence>
<dbReference type="InterPro" id="IPR036188">
    <property type="entry name" value="FAD/NAD-bd_sf"/>
</dbReference>
<dbReference type="PRINTS" id="PR00411">
    <property type="entry name" value="PNDRDTASEI"/>
</dbReference>
<dbReference type="InterPro" id="IPR050446">
    <property type="entry name" value="FAD-oxidoreductase/Apoptosis"/>
</dbReference>
<organism evidence="7 8">
    <name type="scientific">Pseudonocardia hispaniensis</name>
    <dbReference type="NCBI Taxonomy" id="904933"/>
    <lineage>
        <taxon>Bacteria</taxon>
        <taxon>Bacillati</taxon>
        <taxon>Actinomycetota</taxon>
        <taxon>Actinomycetes</taxon>
        <taxon>Pseudonocardiales</taxon>
        <taxon>Pseudonocardiaceae</taxon>
        <taxon>Pseudonocardia</taxon>
    </lineage>
</organism>
<dbReference type="PANTHER" id="PTHR43557:SF2">
    <property type="entry name" value="RIESKE DOMAIN-CONTAINING PROTEIN-RELATED"/>
    <property type="match status" value="1"/>
</dbReference>
<keyword evidence="2" id="KW-0285">Flavoprotein</keyword>
<dbReference type="InterPro" id="IPR016156">
    <property type="entry name" value="FAD/NAD-linked_Rdtase_dimer_sf"/>
</dbReference>
<feature type="domain" description="FAD/NAD(P)-binding" evidence="5">
    <location>
        <begin position="15"/>
        <end position="310"/>
    </location>
</feature>
<dbReference type="Pfam" id="PF14759">
    <property type="entry name" value="Reductase_C"/>
    <property type="match status" value="1"/>
</dbReference>
<evidence type="ECO:0000259" key="5">
    <source>
        <dbReference type="Pfam" id="PF07992"/>
    </source>
</evidence>
<dbReference type="Gene3D" id="3.50.50.60">
    <property type="entry name" value="FAD/NAD(P)-binding domain"/>
    <property type="match status" value="2"/>
</dbReference>
<keyword evidence="8" id="KW-1185">Reference proteome</keyword>
<dbReference type="PRINTS" id="PR00368">
    <property type="entry name" value="FADPNR"/>
</dbReference>
<comment type="caution">
    <text evidence="7">The sequence shown here is derived from an EMBL/GenBank/DDBJ whole genome shotgun (WGS) entry which is preliminary data.</text>
</comment>
<dbReference type="RefSeq" id="WP_379583851.1">
    <property type="nucleotide sequence ID" value="NZ_JBHSQW010000014.1"/>
</dbReference>
<dbReference type="InterPro" id="IPR028202">
    <property type="entry name" value="Reductase_C"/>
</dbReference>
<dbReference type="InterPro" id="IPR023753">
    <property type="entry name" value="FAD/NAD-binding_dom"/>
</dbReference>
<accession>A0ABW1IZ94</accession>
<dbReference type="Pfam" id="PF07992">
    <property type="entry name" value="Pyr_redox_2"/>
    <property type="match status" value="1"/>
</dbReference>
<evidence type="ECO:0000256" key="3">
    <source>
        <dbReference type="ARBA" id="ARBA00022827"/>
    </source>
</evidence>
<evidence type="ECO:0000256" key="1">
    <source>
        <dbReference type="ARBA" id="ARBA00001974"/>
    </source>
</evidence>
<reference evidence="8" key="1">
    <citation type="journal article" date="2019" name="Int. J. Syst. Evol. Microbiol.">
        <title>The Global Catalogue of Microorganisms (GCM) 10K type strain sequencing project: providing services to taxonomists for standard genome sequencing and annotation.</title>
        <authorList>
            <consortium name="The Broad Institute Genomics Platform"/>
            <consortium name="The Broad Institute Genome Sequencing Center for Infectious Disease"/>
            <person name="Wu L."/>
            <person name="Ma J."/>
        </authorList>
    </citation>
    <scope>NUCLEOTIDE SEQUENCE [LARGE SCALE GENOMIC DNA]</scope>
    <source>
        <strain evidence="8">CCM 8391</strain>
    </source>
</reference>
<dbReference type="Proteomes" id="UP001596302">
    <property type="component" value="Unassembled WGS sequence"/>
</dbReference>
<dbReference type="Gene3D" id="3.30.390.30">
    <property type="match status" value="1"/>
</dbReference>
<comment type="cofactor">
    <cofactor evidence="1">
        <name>FAD</name>
        <dbReference type="ChEBI" id="CHEBI:57692"/>
    </cofactor>
</comment>
<keyword evidence="4" id="KW-0560">Oxidoreductase</keyword>
<dbReference type="SUPFAM" id="SSF55424">
    <property type="entry name" value="FAD/NAD-linked reductases, dimerisation (C-terminal) domain"/>
    <property type="match status" value="1"/>
</dbReference>
<dbReference type="SUPFAM" id="SSF51905">
    <property type="entry name" value="FAD/NAD(P)-binding domain"/>
    <property type="match status" value="2"/>
</dbReference>
<name>A0ABW1IZ94_9PSEU</name>
<dbReference type="EMBL" id="JBHSQW010000014">
    <property type="protein sequence ID" value="MFC5993843.1"/>
    <property type="molecule type" value="Genomic_DNA"/>
</dbReference>
<evidence type="ECO:0000256" key="4">
    <source>
        <dbReference type="ARBA" id="ARBA00023002"/>
    </source>
</evidence>
<evidence type="ECO:0000313" key="8">
    <source>
        <dbReference type="Proteomes" id="UP001596302"/>
    </source>
</evidence>
<proteinExistence type="predicted"/>
<evidence type="ECO:0000313" key="7">
    <source>
        <dbReference type="EMBL" id="MFC5993843.1"/>
    </source>
</evidence>
<dbReference type="PANTHER" id="PTHR43557">
    <property type="entry name" value="APOPTOSIS-INDUCING FACTOR 1"/>
    <property type="match status" value="1"/>
</dbReference>
<gene>
    <name evidence="7" type="ORF">ACFQE5_06410</name>
</gene>
<sequence>MRASDTALPTTGRGIVVVGGSLAGLHAAEALREHGYDGPVTLLGAEDEPPYDRPPLSKQVLTGEWQPGRAALRNGGELAAARIEVRVGVRATGLDPDRREVRTADGAAVAYDGLIIATGCAARTLPGADPRPGLHTLRTLADCMALRAELRAGARLVVIGAGFIGMEAAAAARSLGAEVTVVDPLPTPMQAVLGPRIGAALGRLHREHGVLFRLGRNVRAVIGSLRVEGVQLDDGTVLPGDAVLVGIGATPAVGWLADSGLDITAGLRCDEYLTAGPPEITAAGDVVSWTNPLFGERMRIEHWSNAIEQGAAAARNLLAAPAERTPFASVPYFWSDQYDVRIQFAGRAGADCLTLLEDPDAPVFLILSGRAGRLSGVLSVNAARAFTRARRMIAQQRPLQQAANELSRLLPVEPSRL</sequence>
<keyword evidence="3" id="KW-0274">FAD</keyword>
<evidence type="ECO:0000259" key="6">
    <source>
        <dbReference type="Pfam" id="PF14759"/>
    </source>
</evidence>
<feature type="domain" description="Reductase C-terminal" evidence="6">
    <location>
        <begin position="332"/>
        <end position="403"/>
    </location>
</feature>